<evidence type="ECO:0000256" key="1">
    <source>
        <dbReference type="SAM" id="Phobius"/>
    </source>
</evidence>
<dbReference type="Proteomes" id="UP001359559">
    <property type="component" value="Unassembled WGS sequence"/>
</dbReference>
<dbReference type="PANTHER" id="PTHR37224">
    <property type="entry name" value="OS02G0804400 PROTEIN"/>
    <property type="match status" value="1"/>
</dbReference>
<proteinExistence type="predicted"/>
<comment type="caution">
    <text evidence="2">The sequence shown here is derived from an EMBL/GenBank/DDBJ whole genome shotgun (WGS) entry which is preliminary data.</text>
</comment>
<name>A0AAN9F645_CLITE</name>
<gene>
    <name evidence="2" type="ORF">RJT34_25970</name>
</gene>
<keyword evidence="1" id="KW-0472">Membrane</keyword>
<keyword evidence="1" id="KW-1133">Transmembrane helix</keyword>
<keyword evidence="1" id="KW-0812">Transmembrane</keyword>
<keyword evidence="3" id="KW-1185">Reference proteome</keyword>
<dbReference type="AlphaFoldDB" id="A0AAN9F645"/>
<feature type="transmembrane region" description="Helical" evidence="1">
    <location>
        <begin position="63"/>
        <end position="83"/>
    </location>
</feature>
<reference evidence="2 3" key="1">
    <citation type="submission" date="2024-01" db="EMBL/GenBank/DDBJ databases">
        <title>The genomes of 5 underutilized Papilionoideae crops provide insights into root nodulation and disease resistance.</title>
        <authorList>
            <person name="Yuan L."/>
        </authorList>
    </citation>
    <scope>NUCLEOTIDE SEQUENCE [LARGE SCALE GENOMIC DNA]</scope>
    <source>
        <strain evidence="2">LY-2023</strain>
        <tissue evidence="2">Leaf</tissue>
    </source>
</reference>
<protein>
    <submittedName>
        <fullName evidence="2">Uncharacterized protein</fullName>
    </submittedName>
</protein>
<sequence length="121" mass="13065">MAVSVSEVCIRGRVLCLSPRQRVNLPNPIRFTTTRWSSSVVLSRALNPKSEDQNSTSSFQEDLAYVGKLVVGSFVGAGAIKYGSALYPEITTPNLLLALFIISTPVIVAVLLLIKESSTKP</sequence>
<evidence type="ECO:0000313" key="3">
    <source>
        <dbReference type="Proteomes" id="UP001359559"/>
    </source>
</evidence>
<evidence type="ECO:0000313" key="2">
    <source>
        <dbReference type="EMBL" id="KAK7270657.1"/>
    </source>
</evidence>
<organism evidence="2 3">
    <name type="scientific">Clitoria ternatea</name>
    <name type="common">Butterfly pea</name>
    <dbReference type="NCBI Taxonomy" id="43366"/>
    <lineage>
        <taxon>Eukaryota</taxon>
        <taxon>Viridiplantae</taxon>
        <taxon>Streptophyta</taxon>
        <taxon>Embryophyta</taxon>
        <taxon>Tracheophyta</taxon>
        <taxon>Spermatophyta</taxon>
        <taxon>Magnoliopsida</taxon>
        <taxon>eudicotyledons</taxon>
        <taxon>Gunneridae</taxon>
        <taxon>Pentapetalae</taxon>
        <taxon>rosids</taxon>
        <taxon>fabids</taxon>
        <taxon>Fabales</taxon>
        <taxon>Fabaceae</taxon>
        <taxon>Papilionoideae</taxon>
        <taxon>50 kb inversion clade</taxon>
        <taxon>NPAAA clade</taxon>
        <taxon>indigoferoid/millettioid clade</taxon>
        <taxon>Phaseoleae</taxon>
        <taxon>Clitoria</taxon>
    </lineage>
</organism>
<accession>A0AAN9F645</accession>
<feature type="transmembrane region" description="Helical" evidence="1">
    <location>
        <begin position="95"/>
        <end position="114"/>
    </location>
</feature>
<dbReference type="EMBL" id="JAYKXN010000007">
    <property type="protein sequence ID" value="KAK7270657.1"/>
    <property type="molecule type" value="Genomic_DNA"/>
</dbReference>